<feature type="non-terminal residue" evidence="3">
    <location>
        <position position="180"/>
    </location>
</feature>
<feature type="region of interest" description="Disordered" evidence="1">
    <location>
        <begin position="72"/>
        <end position="101"/>
    </location>
</feature>
<evidence type="ECO:0000313" key="4">
    <source>
        <dbReference type="Proteomes" id="UP001305647"/>
    </source>
</evidence>
<feature type="non-terminal residue" evidence="3">
    <location>
        <position position="1"/>
    </location>
</feature>
<sequence length="180" mass="19545">ASQAEVVGSAAVHYIERREAGGSSNEKPFNAGQKGATMAKYSTVWASVMAYIWRTWHFEPVEEPRVRASAYAATGGRDGGETGSETGSKTGSEMGGADKDDTSELEGHVLDFFIELLDHDIGDNEYQNALYSGLAVLGIQTGHGWRSALVYTPVLSAVVTVARMLVLYKAKRAREDEIRR</sequence>
<name>A0AAN6SXQ0_9PEZI</name>
<organism evidence="3 4">
    <name type="scientific">Parathielavia hyrcaniae</name>
    <dbReference type="NCBI Taxonomy" id="113614"/>
    <lineage>
        <taxon>Eukaryota</taxon>
        <taxon>Fungi</taxon>
        <taxon>Dikarya</taxon>
        <taxon>Ascomycota</taxon>
        <taxon>Pezizomycotina</taxon>
        <taxon>Sordariomycetes</taxon>
        <taxon>Sordariomycetidae</taxon>
        <taxon>Sordariales</taxon>
        <taxon>Chaetomiaceae</taxon>
        <taxon>Parathielavia</taxon>
    </lineage>
</organism>
<keyword evidence="2" id="KW-0472">Membrane</keyword>
<evidence type="ECO:0000256" key="2">
    <source>
        <dbReference type="SAM" id="Phobius"/>
    </source>
</evidence>
<proteinExistence type="predicted"/>
<dbReference type="EMBL" id="MU863701">
    <property type="protein sequence ID" value="KAK4096687.1"/>
    <property type="molecule type" value="Genomic_DNA"/>
</dbReference>
<keyword evidence="4" id="KW-1185">Reference proteome</keyword>
<feature type="compositionally biased region" description="Low complexity" evidence="1">
    <location>
        <begin position="83"/>
        <end position="92"/>
    </location>
</feature>
<accession>A0AAN6SXQ0</accession>
<comment type="caution">
    <text evidence="3">The sequence shown here is derived from an EMBL/GenBank/DDBJ whole genome shotgun (WGS) entry which is preliminary data.</text>
</comment>
<reference evidence="3" key="1">
    <citation type="journal article" date="2023" name="Mol. Phylogenet. Evol.">
        <title>Genome-scale phylogeny and comparative genomics of the fungal order Sordariales.</title>
        <authorList>
            <person name="Hensen N."/>
            <person name="Bonometti L."/>
            <person name="Westerberg I."/>
            <person name="Brannstrom I.O."/>
            <person name="Guillou S."/>
            <person name="Cros-Aarteil S."/>
            <person name="Calhoun S."/>
            <person name="Haridas S."/>
            <person name="Kuo A."/>
            <person name="Mondo S."/>
            <person name="Pangilinan J."/>
            <person name="Riley R."/>
            <person name="LaButti K."/>
            <person name="Andreopoulos B."/>
            <person name="Lipzen A."/>
            <person name="Chen C."/>
            <person name="Yan M."/>
            <person name="Daum C."/>
            <person name="Ng V."/>
            <person name="Clum A."/>
            <person name="Steindorff A."/>
            <person name="Ohm R.A."/>
            <person name="Martin F."/>
            <person name="Silar P."/>
            <person name="Natvig D.O."/>
            <person name="Lalanne C."/>
            <person name="Gautier V."/>
            <person name="Ament-Velasquez S.L."/>
            <person name="Kruys A."/>
            <person name="Hutchinson M.I."/>
            <person name="Powell A.J."/>
            <person name="Barry K."/>
            <person name="Miller A.N."/>
            <person name="Grigoriev I.V."/>
            <person name="Debuchy R."/>
            <person name="Gladieux P."/>
            <person name="Hiltunen Thoren M."/>
            <person name="Johannesson H."/>
        </authorList>
    </citation>
    <scope>NUCLEOTIDE SEQUENCE</scope>
    <source>
        <strain evidence="3">CBS 757.83</strain>
    </source>
</reference>
<gene>
    <name evidence="3" type="ORF">N658DRAFT_388597</name>
</gene>
<keyword evidence="2" id="KW-1133">Transmembrane helix</keyword>
<dbReference type="AlphaFoldDB" id="A0AAN6SXQ0"/>
<dbReference type="Proteomes" id="UP001305647">
    <property type="component" value="Unassembled WGS sequence"/>
</dbReference>
<protein>
    <submittedName>
        <fullName evidence="3">Uncharacterized protein</fullName>
    </submittedName>
</protein>
<reference evidence="3" key="2">
    <citation type="submission" date="2023-05" db="EMBL/GenBank/DDBJ databases">
        <authorList>
            <consortium name="Lawrence Berkeley National Laboratory"/>
            <person name="Steindorff A."/>
            <person name="Hensen N."/>
            <person name="Bonometti L."/>
            <person name="Westerberg I."/>
            <person name="Brannstrom I.O."/>
            <person name="Guillou S."/>
            <person name="Cros-Aarteil S."/>
            <person name="Calhoun S."/>
            <person name="Haridas S."/>
            <person name="Kuo A."/>
            <person name="Mondo S."/>
            <person name="Pangilinan J."/>
            <person name="Riley R."/>
            <person name="Labutti K."/>
            <person name="Andreopoulos B."/>
            <person name="Lipzen A."/>
            <person name="Chen C."/>
            <person name="Yanf M."/>
            <person name="Daum C."/>
            <person name="Ng V."/>
            <person name="Clum A."/>
            <person name="Ohm R."/>
            <person name="Martin F."/>
            <person name="Silar P."/>
            <person name="Natvig D."/>
            <person name="Lalanne C."/>
            <person name="Gautier V."/>
            <person name="Ament-Velasquez S.L."/>
            <person name="Kruys A."/>
            <person name="Hutchinson M.I."/>
            <person name="Powell A.J."/>
            <person name="Barry K."/>
            <person name="Miller A.N."/>
            <person name="Grigoriev I.V."/>
            <person name="Debuchy R."/>
            <person name="Gladieux P."/>
            <person name="Thoren M.H."/>
            <person name="Johannesson H."/>
        </authorList>
    </citation>
    <scope>NUCLEOTIDE SEQUENCE</scope>
    <source>
        <strain evidence="3">CBS 757.83</strain>
    </source>
</reference>
<evidence type="ECO:0000313" key="3">
    <source>
        <dbReference type="EMBL" id="KAK4096687.1"/>
    </source>
</evidence>
<keyword evidence="2" id="KW-0812">Transmembrane</keyword>
<feature type="transmembrane region" description="Helical" evidence="2">
    <location>
        <begin position="148"/>
        <end position="170"/>
    </location>
</feature>
<evidence type="ECO:0000256" key="1">
    <source>
        <dbReference type="SAM" id="MobiDB-lite"/>
    </source>
</evidence>